<dbReference type="FunFam" id="2.10.230.10:FF:000001">
    <property type="entry name" value="DnaJ subfamily A member 2"/>
    <property type="match status" value="1"/>
</dbReference>
<dbReference type="SUPFAM" id="SSF49493">
    <property type="entry name" value="HSP40/DnaJ peptide-binding domain"/>
    <property type="match status" value="2"/>
</dbReference>
<evidence type="ECO:0000256" key="3">
    <source>
        <dbReference type="ARBA" id="ARBA00022771"/>
    </source>
</evidence>
<accession>A0ABD2ZFI3</accession>
<dbReference type="Gene3D" id="1.10.287.110">
    <property type="entry name" value="DnaJ domain"/>
    <property type="match status" value="1"/>
</dbReference>
<feature type="zinc finger region" description="CR-type" evidence="5">
    <location>
        <begin position="133"/>
        <end position="217"/>
    </location>
</feature>
<feature type="region of interest" description="Disordered" evidence="6">
    <location>
        <begin position="386"/>
        <end position="421"/>
    </location>
</feature>
<keyword evidence="1 5" id="KW-0479">Metal-binding</keyword>
<reference evidence="9 10" key="1">
    <citation type="submission" date="2024-11" db="EMBL/GenBank/DDBJ databases">
        <title>A near-complete genome assembly of Cinchona calisaya.</title>
        <authorList>
            <person name="Lian D.C."/>
            <person name="Zhao X.W."/>
            <person name="Wei L."/>
        </authorList>
    </citation>
    <scope>NUCLEOTIDE SEQUENCE [LARGE SCALE GENOMIC DNA]</scope>
    <source>
        <tissue evidence="9">Nenye</tissue>
    </source>
</reference>
<dbReference type="InterPro" id="IPR012724">
    <property type="entry name" value="DnaJ"/>
</dbReference>
<evidence type="ECO:0000313" key="9">
    <source>
        <dbReference type="EMBL" id="KAL3516887.1"/>
    </source>
</evidence>
<organism evidence="9 10">
    <name type="scientific">Cinchona calisaya</name>
    <dbReference type="NCBI Taxonomy" id="153742"/>
    <lineage>
        <taxon>Eukaryota</taxon>
        <taxon>Viridiplantae</taxon>
        <taxon>Streptophyta</taxon>
        <taxon>Embryophyta</taxon>
        <taxon>Tracheophyta</taxon>
        <taxon>Spermatophyta</taxon>
        <taxon>Magnoliopsida</taxon>
        <taxon>eudicotyledons</taxon>
        <taxon>Gunneridae</taxon>
        <taxon>Pentapetalae</taxon>
        <taxon>asterids</taxon>
        <taxon>lamiids</taxon>
        <taxon>Gentianales</taxon>
        <taxon>Rubiaceae</taxon>
        <taxon>Cinchonoideae</taxon>
        <taxon>Cinchoneae</taxon>
        <taxon>Cinchona</taxon>
    </lineage>
</organism>
<dbReference type="AlphaFoldDB" id="A0ABD2ZFI3"/>
<dbReference type="PROSITE" id="PS50076">
    <property type="entry name" value="DNAJ_2"/>
    <property type="match status" value="1"/>
</dbReference>
<sequence length="421" mass="47349">MFGQAPKRSNNSKYYDVLGVSKSASQDELKKAYRKSAIKNHPDKGGDPEKFKELAQAYEVLSDPEKREIYDQYGEDALKEGMGGGGGGVHDPYDIFEMFFGPFNGSGSSRGRKKQGEDVVHTVKVSLEDLYNGTTKKLSLSRNKLCPKCKGKGSKSGASGRCYGCQGSGMRISRRQIAPGMIQQTQHVCPECRGSGEVISERDRCSQCKGNKVVQEKKVVEVRVEKGMKDGQKIVYPGEADEAPDTVTGDLVFVLHQQKEHPKFKRKFDDLYVEQSLNLREALCGFQFILTHLDGRKLLVKSDPGEVVKPDQYKAINDEGMPHYQRPFMKGRLFIHFNVEFPDSGTLSPGQCQMLKTILPSGSLQQLSDTELNECEETTLHDINIEEEMKQKHNQRQQEAYDEDEDDTDEPTMHRMACNQQ</sequence>
<dbReference type="CDD" id="cd10719">
    <property type="entry name" value="DnaJ_zf"/>
    <property type="match status" value="1"/>
</dbReference>
<dbReference type="CDD" id="cd10747">
    <property type="entry name" value="DnaJ_C"/>
    <property type="match status" value="1"/>
</dbReference>
<dbReference type="PRINTS" id="PR00625">
    <property type="entry name" value="JDOMAIN"/>
</dbReference>
<dbReference type="InterPro" id="IPR036410">
    <property type="entry name" value="HSP_DnaJ_Cys-rich_dom_sf"/>
</dbReference>
<dbReference type="HAMAP" id="MF_01152">
    <property type="entry name" value="DnaJ"/>
    <property type="match status" value="1"/>
</dbReference>
<keyword evidence="10" id="KW-1185">Reference proteome</keyword>
<evidence type="ECO:0000256" key="6">
    <source>
        <dbReference type="SAM" id="MobiDB-lite"/>
    </source>
</evidence>
<dbReference type="FunFam" id="2.60.260.20:FF:000003">
    <property type="entry name" value="DnaJ subfamily A member 2"/>
    <property type="match status" value="1"/>
</dbReference>
<feature type="region of interest" description="Disordered" evidence="6">
    <location>
        <begin position="25"/>
        <end position="49"/>
    </location>
</feature>
<dbReference type="InterPro" id="IPR036869">
    <property type="entry name" value="J_dom_sf"/>
</dbReference>
<feature type="compositionally biased region" description="Acidic residues" evidence="6">
    <location>
        <begin position="400"/>
        <end position="410"/>
    </location>
</feature>
<dbReference type="InterPro" id="IPR002939">
    <property type="entry name" value="DnaJ_C"/>
</dbReference>
<dbReference type="InterPro" id="IPR001305">
    <property type="entry name" value="HSP_DnaJ_Cys-rich_dom"/>
</dbReference>
<feature type="compositionally biased region" description="Basic and acidic residues" evidence="6">
    <location>
        <begin position="40"/>
        <end position="49"/>
    </location>
</feature>
<dbReference type="InterPro" id="IPR044713">
    <property type="entry name" value="DNJA1/2-like"/>
</dbReference>
<dbReference type="Pfam" id="PF01556">
    <property type="entry name" value="DnaJ_C"/>
    <property type="match status" value="1"/>
</dbReference>
<dbReference type="PROSITE" id="PS00636">
    <property type="entry name" value="DNAJ_1"/>
    <property type="match status" value="1"/>
</dbReference>
<proteinExistence type="inferred from homology"/>
<gene>
    <name evidence="9" type="ORF">ACH5RR_023789</name>
</gene>
<dbReference type="Gene3D" id="2.60.260.20">
    <property type="entry name" value="Urease metallochaperone UreE, N-terminal domain"/>
    <property type="match status" value="2"/>
</dbReference>
<dbReference type="Pfam" id="PF00226">
    <property type="entry name" value="DnaJ"/>
    <property type="match status" value="1"/>
</dbReference>
<dbReference type="EMBL" id="JBJUIK010000010">
    <property type="protein sequence ID" value="KAL3516887.1"/>
    <property type="molecule type" value="Genomic_DNA"/>
</dbReference>
<dbReference type="InterPro" id="IPR018253">
    <property type="entry name" value="DnaJ_domain_CS"/>
</dbReference>
<dbReference type="FunFam" id="1.10.287.110:FF:000041">
    <property type="entry name" value="Chaperone protein DNAj, putative"/>
    <property type="match status" value="1"/>
</dbReference>
<dbReference type="PROSITE" id="PS51188">
    <property type="entry name" value="ZF_CR"/>
    <property type="match status" value="1"/>
</dbReference>
<keyword evidence="3 5" id="KW-0863">Zinc-finger</keyword>
<dbReference type="Pfam" id="PF00684">
    <property type="entry name" value="DnaJ_CXXCXGXG"/>
    <property type="match status" value="1"/>
</dbReference>
<dbReference type="Gene3D" id="2.10.230.10">
    <property type="entry name" value="Heat shock protein DnaJ, cysteine-rich domain"/>
    <property type="match status" value="1"/>
</dbReference>
<evidence type="ECO:0000313" key="10">
    <source>
        <dbReference type="Proteomes" id="UP001630127"/>
    </source>
</evidence>
<dbReference type="SUPFAM" id="SSF57938">
    <property type="entry name" value="DnaJ/Hsp40 cysteine-rich domain"/>
    <property type="match status" value="1"/>
</dbReference>
<dbReference type="CDD" id="cd06257">
    <property type="entry name" value="DnaJ"/>
    <property type="match status" value="1"/>
</dbReference>
<evidence type="ECO:0000256" key="4">
    <source>
        <dbReference type="ARBA" id="ARBA00022833"/>
    </source>
</evidence>
<feature type="domain" description="J" evidence="7">
    <location>
        <begin position="13"/>
        <end position="74"/>
    </location>
</feature>
<dbReference type="PANTHER" id="PTHR43888">
    <property type="entry name" value="DNAJ-LIKE-2, ISOFORM A-RELATED"/>
    <property type="match status" value="1"/>
</dbReference>
<evidence type="ECO:0000259" key="8">
    <source>
        <dbReference type="PROSITE" id="PS51188"/>
    </source>
</evidence>
<comment type="caution">
    <text evidence="9">The sequence shown here is derived from an EMBL/GenBank/DDBJ whole genome shotgun (WGS) entry which is preliminary data.</text>
</comment>
<protein>
    <submittedName>
        <fullName evidence="9">Uncharacterized protein</fullName>
    </submittedName>
</protein>
<dbReference type="InterPro" id="IPR001623">
    <property type="entry name" value="DnaJ_domain"/>
</dbReference>
<dbReference type="GO" id="GO:0008270">
    <property type="term" value="F:zinc ion binding"/>
    <property type="evidence" value="ECO:0007669"/>
    <property type="project" value="UniProtKB-KW"/>
</dbReference>
<dbReference type="Proteomes" id="UP001630127">
    <property type="component" value="Unassembled WGS sequence"/>
</dbReference>
<evidence type="ECO:0000256" key="1">
    <source>
        <dbReference type="ARBA" id="ARBA00022723"/>
    </source>
</evidence>
<evidence type="ECO:0000259" key="7">
    <source>
        <dbReference type="PROSITE" id="PS50076"/>
    </source>
</evidence>
<keyword evidence="2" id="KW-0677">Repeat</keyword>
<dbReference type="SUPFAM" id="SSF46565">
    <property type="entry name" value="Chaperone J-domain"/>
    <property type="match status" value="1"/>
</dbReference>
<feature type="domain" description="CR-type" evidence="8">
    <location>
        <begin position="133"/>
        <end position="217"/>
    </location>
</feature>
<evidence type="ECO:0000256" key="5">
    <source>
        <dbReference type="PROSITE-ProRule" id="PRU00546"/>
    </source>
</evidence>
<keyword evidence="4 5" id="KW-0862">Zinc</keyword>
<dbReference type="SMART" id="SM00271">
    <property type="entry name" value="DnaJ"/>
    <property type="match status" value="1"/>
</dbReference>
<evidence type="ECO:0000256" key="2">
    <source>
        <dbReference type="ARBA" id="ARBA00022737"/>
    </source>
</evidence>
<name>A0ABD2ZFI3_9GENT</name>
<dbReference type="InterPro" id="IPR008971">
    <property type="entry name" value="HSP40/DnaJ_pept-bd"/>
</dbReference>